<comment type="similarity">
    <text evidence="2">Belongs to the TsaE family.</text>
</comment>
<keyword evidence="7" id="KW-0547">Nucleotide-binding</keyword>
<dbReference type="GO" id="GO:0002949">
    <property type="term" value="P:tRNA threonylcarbamoyladenosine modification"/>
    <property type="evidence" value="ECO:0007669"/>
    <property type="project" value="InterPro"/>
</dbReference>
<evidence type="ECO:0000256" key="3">
    <source>
        <dbReference type="ARBA" id="ARBA00019010"/>
    </source>
</evidence>
<gene>
    <name evidence="11" type="primary">tsaE_5</name>
    <name evidence="11" type="ORF">SDC9_11357</name>
</gene>
<accession>A0A644TFM1</accession>
<evidence type="ECO:0000256" key="1">
    <source>
        <dbReference type="ARBA" id="ARBA00004496"/>
    </source>
</evidence>
<keyword evidence="4" id="KW-0963">Cytoplasm</keyword>
<comment type="caution">
    <text evidence="11">The sequence shown here is derived from an EMBL/GenBank/DDBJ whole genome shotgun (WGS) entry which is preliminary data.</text>
</comment>
<protein>
    <recommendedName>
        <fullName evidence="3">tRNA threonylcarbamoyladenosine biosynthesis protein TsaE</fullName>
    </recommendedName>
    <alternativeName>
        <fullName evidence="10">t(6)A37 threonylcarbamoyladenosine biosynthesis protein TsaE</fullName>
    </alternativeName>
</protein>
<dbReference type="Pfam" id="PF02367">
    <property type="entry name" value="TsaE"/>
    <property type="match status" value="1"/>
</dbReference>
<dbReference type="GO" id="GO:0005737">
    <property type="term" value="C:cytoplasm"/>
    <property type="evidence" value="ECO:0007669"/>
    <property type="project" value="UniProtKB-SubCell"/>
</dbReference>
<reference evidence="11" key="1">
    <citation type="submission" date="2019-08" db="EMBL/GenBank/DDBJ databases">
        <authorList>
            <person name="Kucharzyk K."/>
            <person name="Murdoch R.W."/>
            <person name="Higgins S."/>
            <person name="Loffler F."/>
        </authorList>
    </citation>
    <scope>NUCLEOTIDE SEQUENCE</scope>
</reference>
<evidence type="ECO:0000256" key="4">
    <source>
        <dbReference type="ARBA" id="ARBA00022490"/>
    </source>
</evidence>
<dbReference type="AlphaFoldDB" id="A0A644TFM1"/>
<dbReference type="Gene3D" id="3.40.50.300">
    <property type="entry name" value="P-loop containing nucleotide triphosphate hydrolases"/>
    <property type="match status" value="1"/>
</dbReference>
<dbReference type="NCBIfam" id="TIGR00150">
    <property type="entry name" value="T6A_YjeE"/>
    <property type="match status" value="1"/>
</dbReference>
<dbReference type="EMBL" id="VSSQ01000029">
    <property type="protein sequence ID" value="MPL65693.1"/>
    <property type="molecule type" value="Genomic_DNA"/>
</dbReference>
<sequence length="166" mass="18603">MYVFATKSPDETFTVGAQLAKLVGVGDIICLAGNLGAGKTVFVQGMASSLNIEETVTSPTFNILNVYAASFPVYHFDLYRLDDSSQLLDVGFYEYTAGDSGVAIIEWPDKFPEELPDDYLWIDIKPGENSNERLLVFTPRGRRYEQLCEELKLVDDSFFRYSDPSL</sequence>
<dbReference type="PANTHER" id="PTHR33540:SF2">
    <property type="entry name" value="TRNA THREONYLCARBAMOYLADENOSINE BIOSYNTHESIS PROTEIN TSAE"/>
    <property type="match status" value="1"/>
</dbReference>
<keyword evidence="8" id="KW-0067">ATP-binding</keyword>
<dbReference type="PANTHER" id="PTHR33540">
    <property type="entry name" value="TRNA THREONYLCARBAMOYLADENOSINE BIOSYNTHESIS PROTEIN TSAE"/>
    <property type="match status" value="1"/>
</dbReference>
<dbReference type="GO" id="GO:0005524">
    <property type="term" value="F:ATP binding"/>
    <property type="evidence" value="ECO:0007669"/>
    <property type="project" value="UniProtKB-KW"/>
</dbReference>
<keyword evidence="5" id="KW-0819">tRNA processing</keyword>
<evidence type="ECO:0000313" key="11">
    <source>
        <dbReference type="EMBL" id="MPL65693.1"/>
    </source>
</evidence>
<keyword evidence="9" id="KW-0460">Magnesium</keyword>
<dbReference type="InterPro" id="IPR027417">
    <property type="entry name" value="P-loop_NTPase"/>
</dbReference>
<dbReference type="InterPro" id="IPR003442">
    <property type="entry name" value="T6A_TsaE"/>
</dbReference>
<name>A0A644TFM1_9ZZZZ</name>
<evidence type="ECO:0000256" key="6">
    <source>
        <dbReference type="ARBA" id="ARBA00022723"/>
    </source>
</evidence>
<proteinExistence type="inferred from homology"/>
<evidence type="ECO:0000256" key="2">
    <source>
        <dbReference type="ARBA" id="ARBA00007599"/>
    </source>
</evidence>
<evidence type="ECO:0000256" key="7">
    <source>
        <dbReference type="ARBA" id="ARBA00022741"/>
    </source>
</evidence>
<dbReference type="SUPFAM" id="SSF52540">
    <property type="entry name" value="P-loop containing nucleoside triphosphate hydrolases"/>
    <property type="match status" value="1"/>
</dbReference>
<evidence type="ECO:0000256" key="8">
    <source>
        <dbReference type="ARBA" id="ARBA00022840"/>
    </source>
</evidence>
<dbReference type="GO" id="GO:0046872">
    <property type="term" value="F:metal ion binding"/>
    <property type="evidence" value="ECO:0007669"/>
    <property type="project" value="UniProtKB-KW"/>
</dbReference>
<comment type="subcellular location">
    <subcellularLocation>
        <location evidence="1">Cytoplasm</location>
    </subcellularLocation>
</comment>
<evidence type="ECO:0000256" key="10">
    <source>
        <dbReference type="ARBA" id="ARBA00032441"/>
    </source>
</evidence>
<organism evidence="11">
    <name type="scientific">bioreactor metagenome</name>
    <dbReference type="NCBI Taxonomy" id="1076179"/>
    <lineage>
        <taxon>unclassified sequences</taxon>
        <taxon>metagenomes</taxon>
        <taxon>ecological metagenomes</taxon>
    </lineage>
</organism>
<evidence type="ECO:0000256" key="5">
    <source>
        <dbReference type="ARBA" id="ARBA00022694"/>
    </source>
</evidence>
<evidence type="ECO:0000256" key="9">
    <source>
        <dbReference type="ARBA" id="ARBA00022842"/>
    </source>
</evidence>
<keyword evidence="6" id="KW-0479">Metal-binding</keyword>